<keyword evidence="2" id="KW-0805">Transcription regulation</keyword>
<dbReference type="EMBL" id="CP132921">
    <property type="protein sequence ID" value="WMW08187.1"/>
    <property type="molecule type" value="Genomic_DNA"/>
</dbReference>
<dbReference type="PANTHER" id="PTHR30537">
    <property type="entry name" value="HTH-TYPE TRANSCRIPTIONAL REGULATOR"/>
    <property type="match status" value="1"/>
</dbReference>
<dbReference type="InterPro" id="IPR036390">
    <property type="entry name" value="WH_DNA-bd_sf"/>
</dbReference>
<evidence type="ECO:0000259" key="5">
    <source>
        <dbReference type="PROSITE" id="PS50931"/>
    </source>
</evidence>
<gene>
    <name evidence="6" type="ORF">RAH46_12850</name>
</gene>
<reference evidence="6 7" key="1">
    <citation type="submission" date="2023-08" db="EMBL/GenBank/DDBJ databases">
        <title>Complete Genome Sequence of Pseudomonas entomophila TVIN A01.</title>
        <authorList>
            <person name="Shelke T."/>
            <person name="Mahar N.S."/>
            <person name="Gupta I."/>
            <person name="Gupta V."/>
        </authorList>
    </citation>
    <scope>NUCLEOTIDE SEQUENCE [LARGE SCALE GENOMIC DNA]</scope>
    <source>
        <strain evidence="6 7">TVIN-A01</strain>
    </source>
</reference>
<dbReference type="InterPro" id="IPR058163">
    <property type="entry name" value="LysR-type_TF_proteobact-type"/>
</dbReference>
<dbReference type="InterPro" id="IPR036388">
    <property type="entry name" value="WH-like_DNA-bd_sf"/>
</dbReference>
<dbReference type="InterPro" id="IPR005119">
    <property type="entry name" value="LysR_subst-bd"/>
</dbReference>
<evidence type="ECO:0000256" key="3">
    <source>
        <dbReference type="ARBA" id="ARBA00023125"/>
    </source>
</evidence>
<evidence type="ECO:0000313" key="6">
    <source>
        <dbReference type="EMBL" id="WMW08187.1"/>
    </source>
</evidence>
<dbReference type="SUPFAM" id="SSF46785">
    <property type="entry name" value="Winged helix' DNA-binding domain"/>
    <property type="match status" value="1"/>
</dbReference>
<dbReference type="PROSITE" id="PS50931">
    <property type="entry name" value="HTH_LYSR"/>
    <property type="match status" value="1"/>
</dbReference>
<evidence type="ECO:0000256" key="4">
    <source>
        <dbReference type="ARBA" id="ARBA00023163"/>
    </source>
</evidence>
<dbReference type="CDD" id="cd08432">
    <property type="entry name" value="PBP2_GcdR_TrpI_HvrB_AmpR_like"/>
    <property type="match status" value="1"/>
</dbReference>
<dbReference type="PRINTS" id="PR00039">
    <property type="entry name" value="HTHLYSR"/>
</dbReference>
<evidence type="ECO:0000256" key="1">
    <source>
        <dbReference type="ARBA" id="ARBA00009437"/>
    </source>
</evidence>
<dbReference type="Pfam" id="PF00126">
    <property type="entry name" value="HTH_1"/>
    <property type="match status" value="1"/>
</dbReference>
<comment type="similarity">
    <text evidence="1">Belongs to the LysR transcriptional regulatory family.</text>
</comment>
<sequence length="297" mass="32610">MPAGFPSLPSLNALRMFEVVARHLNFRLAAEELGLTQAAVAQQIRGLEASLEIRLFERLPRGLGLTDAGLAYSASVRDALAMIDEATRLLRPAPTHLTVSVTPTFASKWLIPRLGAFAEHNPQIDLRLLATDRLSHFHTDGVDLAVRQGQPPFGAGLNAELLLEQRIVAVASPQLIAEKGLPDSFEALQGFVWLHDAHGFWPQFTATLYPGHGQPSARHMRFNQTALAIEAAINGQGICLASRAFVAADLAAGRLVQVFPQQMRLDKAFYLVWPRKPRQPATLQRVKAWLLQQVADS</sequence>
<name>A0ABY9QVW1_9PSED</name>
<dbReference type="Gene3D" id="3.40.190.10">
    <property type="entry name" value="Periplasmic binding protein-like II"/>
    <property type="match status" value="2"/>
</dbReference>
<organism evidence="6 7">
    <name type="scientific">Pseudomonas entomophila</name>
    <dbReference type="NCBI Taxonomy" id="312306"/>
    <lineage>
        <taxon>Bacteria</taxon>
        <taxon>Pseudomonadati</taxon>
        <taxon>Pseudomonadota</taxon>
        <taxon>Gammaproteobacteria</taxon>
        <taxon>Pseudomonadales</taxon>
        <taxon>Pseudomonadaceae</taxon>
        <taxon>Pseudomonas</taxon>
    </lineage>
</organism>
<feature type="domain" description="HTH lysR-type" evidence="5">
    <location>
        <begin position="9"/>
        <end position="66"/>
    </location>
</feature>
<keyword evidence="4" id="KW-0804">Transcription</keyword>
<dbReference type="Pfam" id="PF03466">
    <property type="entry name" value="LysR_substrate"/>
    <property type="match status" value="1"/>
</dbReference>
<dbReference type="RefSeq" id="WP_011534429.1">
    <property type="nucleotide sequence ID" value="NZ_CP132921.1"/>
</dbReference>
<dbReference type="Proteomes" id="UP001183127">
    <property type="component" value="Chromosome"/>
</dbReference>
<dbReference type="PANTHER" id="PTHR30537:SF74">
    <property type="entry name" value="HTH-TYPE TRANSCRIPTIONAL REGULATOR TRPI"/>
    <property type="match status" value="1"/>
</dbReference>
<keyword evidence="7" id="KW-1185">Reference proteome</keyword>
<accession>A0ABY9QVW1</accession>
<keyword evidence="3" id="KW-0238">DNA-binding</keyword>
<dbReference type="SUPFAM" id="SSF53850">
    <property type="entry name" value="Periplasmic binding protein-like II"/>
    <property type="match status" value="1"/>
</dbReference>
<proteinExistence type="inferred from homology"/>
<dbReference type="Gene3D" id="1.10.10.10">
    <property type="entry name" value="Winged helix-like DNA-binding domain superfamily/Winged helix DNA-binding domain"/>
    <property type="match status" value="1"/>
</dbReference>
<protein>
    <submittedName>
        <fullName evidence="6">LysR substrate-binding domain-containing protein</fullName>
    </submittedName>
</protein>
<dbReference type="GeneID" id="32806377"/>
<dbReference type="InterPro" id="IPR000847">
    <property type="entry name" value="LysR_HTH_N"/>
</dbReference>
<evidence type="ECO:0000256" key="2">
    <source>
        <dbReference type="ARBA" id="ARBA00023015"/>
    </source>
</evidence>
<evidence type="ECO:0000313" key="7">
    <source>
        <dbReference type="Proteomes" id="UP001183127"/>
    </source>
</evidence>